<dbReference type="InterPro" id="IPR045324">
    <property type="entry name" value="Small_multidrug_res"/>
</dbReference>
<proteinExistence type="inferred from homology"/>
<keyword evidence="3" id="KW-1003">Cell membrane</keyword>
<evidence type="ECO:0000313" key="10">
    <source>
        <dbReference type="Proteomes" id="UP001589833"/>
    </source>
</evidence>
<evidence type="ECO:0000256" key="1">
    <source>
        <dbReference type="ARBA" id="ARBA00004651"/>
    </source>
</evidence>
<evidence type="ECO:0000256" key="2">
    <source>
        <dbReference type="ARBA" id="ARBA00022448"/>
    </source>
</evidence>
<sequence>MEWFFVVVAGLFEMAGVAMISQFNKKRGLLQLILLIAAFAASFFFLSLAMVVLPMATAYAVWTGIGAAGGVLVGMYFYGESKDWKRVLFLSFIVISAVGLKVVSS</sequence>
<feature type="transmembrane region" description="Helical" evidence="8">
    <location>
        <begin position="87"/>
        <end position="104"/>
    </location>
</feature>
<keyword evidence="5 8" id="KW-1133">Transmembrane helix</keyword>
<name>A0ABV6NK73_9BACI</name>
<organism evidence="9 10">
    <name type="scientific">Halalkalibacter alkalisediminis</name>
    <dbReference type="NCBI Taxonomy" id="935616"/>
    <lineage>
        <taxon>Bacteria</taxon>
        <taxon>Bacillati</taxon>
        <taxon>Bacillota</taxon>
        <taxon>Bacilli</taxon>
        <taxon>Bacillales</taxon>
        <taxon>Bacillaceae</taxon>
        <taxon>Halalkalibacter</taxon>
    </lineage>
</organism>
<evidence type="ECO:0000256" key="8">
    <source>
        <dbReference type="SAM" id="Phobius"/>
    </source>
</evidence>
<keyword evidence="4 7" id="KW-0812">Transmembrane</keyword>
<evidence type="ECO:0000256" key="5">
    <source>
        <dbReference type="ARBA" id="ARBA00022989"/>
    </source>
</evidence>
<dbReference type="Gene3D" id="1.10.3730.20">
    <property type="match status" value="1"/>
</dbReference>
<evidence type="ECO:0000256" key="6">
    <source>
        <dbReference type="ARBA" id="ARBA00023136"/>
    </source>
</evidence>
<reference evidence="9 10" key="1">
    <citation type="submission" date="2024-09" db="EMBL/GenBank/DDBJ databases">
        <authorList>
            <person name="Sun Q."/>
            <person name="Mori K."/>
        </authorList>
    </citation>
    <scope>NUCLEOTIDE SEQUENCE [LARGE SCALE GENOMIC DNA]</scope>
    <source>
        <strain evidence="9 10">NCAIM B.02301</strain>
    </source>
</reference>
<comment type="caution">
    <text evidence="9">The sequence shown here is derived from an EMBL/GenBank/DDBJ whole genome shotgun (WGS) entry which is preliminary data.</text>
</comment>
<evidence type="ECO:0000256" key="4">
    <source>
        <dbReference type="ARBA" id="ARBA00022692"/>
    </source>
</evidence>
<evidence type="ECO:0000256" key="3">
    <source>
        <dbReference type="ARBA" id="ARBA00022475"/>
    </source>
</evidence>
<dbReference type="Proteomes" id="UP001589833">
    <property type="component" value="Unassembled WGS sequence"/>
</dbReference>
<comment type="subcellular location">
    <subcellularLocation>
        <location evidence="1 7">Cell membrane</location>
        <topology evidence="1 7">Multi-pass membrane protein</topology>
    </subcellularLocation>
</comment>
<dbReference type="PANTHER" id="PTHR30561">
    <property type="entry name" value="SMR FAMILY PROTON-DEPENDENT DRUG EFFLUX TRANSPORTER SUGE"/>
    <property type="match status" value="1"/>
</dbReference>
<accession>A0ABV6NK73</accession>
<dbReference type="EMBL" id="JBHLTR010000054">
    <property type="protein sequence ID" value="MFC0561170.1"/>
    <property type="molecule type" value="Genomic_DNA"/>
</dbReference>
<dbReference type="Pfam" id="PF00893">
    <property type="entry name" value="Multi_Drug_Res"/>
    <property type="match status" value="1"/>
</dbReference>
<feature type="transmembrane region" description="Helical" evidence="8">
    <location>
        <begin position="30"/>
        <end position="53"/>
    </location>
</feature>
<comment type="similarity">
    <text evidence="7">Belongs to the drug/metabolite transporter (DMT) superfamily. Small multidrug resistance (SMR) (TC 2.A.7.1) family.</text>
</comment>
<gene>
    <name evidence="9" type="ORF">ACFFH4_19675</name>
</gene>
<feature type="transmembrane region" description="Helical" evidence="8">
    <location>
        <begin position="59"/>
        <end position="78"/>
    </location>
</feature>
<evidence type="ECO:0000313" key="9">
    <source>
        <dbReference type="EMBL" id="MFC0561170.1"/>
    </source>
</evidence>
<dbReference type="InterPro" id="IPR037185">
    <property type="entry name" value="EmrE-like"/>
</dbReference>
<keyword evidence="2" id="KW-0813">Transport</keyword>
<dbReference type="PANTHER" id="PTHR30561:SF0">
    <property type="entry name" value="GUANIDINIUM EXPORTER"/>
    <property type="match status" value="1"/>
</dbReference>
<evidence type="ECO:0000256" key="7">
    <source>
        <dbReference type="RuleBase" id="RU003942"/>
    </source>
</evidence>
<feature type="transmembrane region" description="Helical" evidence="8">
    <location>
        <begin position="6"/>
        <end position="23"/>
    </location>
</feature>
<dbReference type="InterPro" id="IPR000390">
    <property type="entry name" value="Small_drug/metabolite_transptr"/>
</dbReference>
<keyword evidence="10" id="KW-1185">Reference proteome</keyword>
<dbReference type="RefSeq" id="WP_273842581.1">
    <property type="nucleotide sequence ID" value="NZ_JAQQWT010000005.1"/>
</dbReference>
<protein>
    <submittedName>
        <fullName evidence="9">DMT family transporter</fullName>
    </submittedName>
</protein>
<keyword evidence="6 8" id="KW-0472">Membrane</keyword>
<dbReference type="SUPFAM" id="SSF103481">
    <property type="entry name" value="Multidrug resistance efflux transporter EmrE"/>
    <property type="match status" value="1"/>
</dbReference>